<gene>
    <name evidence="2" type="ORF">Cfor_02155</name>
</gene>
<feature type="compositionally biased region" description="Polar residues" evidence="1">
    <location>
        <begin position="262"/>
        <end position="272"/>
    </location>
</feature>
<proteinExistence type="predicted"/>
<dbReference type="OrthoDB" id="8182420at2759"/>
<accession>A0A6L2Q7R2</accession>
<evidence type="ECO:0000313" key="2">
    <source>
        <dbReference type="EMBL" id="GFG38848.1"/>
    </source>
</evidence>
<dbReference type="AlphaFoldDB" id="A0A6L2Q7R2"/>
<keyword evidence="3" id="KW-1185">Reference proteome</keyword>
<feature type="region of interest" description="Disordered" evidence="1">
    <location>
        <begin position="145"/>
        <end position="179"/>
    </location>
</feature>
<feature type="region of interest" description="Disordered" evidence="1">
    <location>
        <begin position="212"/>
        <end position="319"/>
    </location>
</feature>
<sequence>MDDRNGECFGHHEDLCFEGPINASDSEHGHLKDFLLEPRHSVRNMPCNTDSDRAEKILNVCMQTEMTGGEDLFDSCTDTVNFSSERTEDSDIPSNCVGLISSQSSYSSIVEGTNCESERNGSYHLPSLNQEDLADLSESLKGGEVRESEHNQCKEDVETENSSNLSLMVEKNTDSDKTSTECADNQICDSKELPVVSRQPNVHKLLQTESVGQEELDSAQFSEKSITPRGRNIALRGHKGKGAEVTVRGRTPGPAKKKKHSVTYQSQISPDQNGIKIRIKKSSASPTVVRPSRRRERGKKRKSKKGSNTEDECDVGSNKRVKCKDSSISVQSEVDESGEQSDWGLRLPKEILHDIFFMVTQDEGCLPFLVRLYFSLY</sequence>
<reference evidence="3" key="1">
    <citation type="submission" date="2020-01" db="EMBL/GenBank/DDBJ databases">
        <title>Draft genome sequence of the Termite Coptotermes fromosanus.</title>
        <authorList>
            <person name="Itakura S."/>
            <person name="Yosikawa Y."/>
            <person name="Umezawa K."/>
        </authorList>
    </citation>
    <scope>NUCLEOTIDE SEQUENCE [LARGE SCALE GENOMIC DNA]</scope>
</reference>
<protein>
    <submittedName>
        <fullName evidence="2">Uncharacterized protein</fullName>
    </submittedName>
</protein>
<organism evidence="2 3">
    <name type="scientific">Coptotermes formosanus</name>
    <name type="common">Formosan subterranean termite</name>
    <dbReference type="NCBI Taxonomy" id="36987"/>
    <lineage>
        <taxon>Eukaryota</taxon>
        <taxon>Metazoa</taxon>
        <taxon>Ecdysozoa</taxon>
        <taxon>Arthropoda</taxon>
        <taxon>Hexapoda</taxon>
        <taxon>Insecta</taxon>
        <taxon>Pterygota</taxon>
        <taxon>Neoptera</taxon>
        <taxon>Polyneoptera</taxon>
        <taxon>Dictyoptera</taxon>
        <taxon>Blattodea</taxon>
        <taxon>Blattoidea</taxon>
        <taxon>Termitoidae</taxon>
        <taxon>Rhinotermitidae</taxon>
        <taxon>Coptotermes</taxon>
    </lineage>
</organism>
<evidence type="ECO:0000313" key="3">
    <source>
        <dbReference type="Proteomes" id="UP000502823"/>
    </source>
</evidence>
<feature type="compositionally biased region" description="Basic residues" evidence="1">
    <location>
        <begin position="291"/>
        <end position="305"/>
    </location>
</feature>
<dbReference type="InParanoid" id="A0A6L2Q7R2"/>
<comment type="caution">
    <text evidence="2">The sequence shown here is derived from an EMBL/GenBank/DDBJ whole genome shotgun (WGS) entry which is preliminary data.</text>
</comment>
<name>A0A6L2Q7R2_COPFO</name>
<feature type="compositionally biased region" description="Basic and acidic residues" evidence="1">
    <location>
        <begin position="145"/>
        <end position="156"/>
    </location>
</feature>
<dbReference type="EMBL" id="BLKM01000832">
    <property type="protein sequence ID" value="GFG38848.1"/>
    <property type="molecule type" value="Genomic_DNA"/>
</dbReference>
<dbReference type="Proteomes" id="UP000502823">
    <property type="component" value="Unassembled WGS sequence"/>
</dbReference>
<evidence type="ECO:0000256" key="1">
    <source>
        <dbReference type="SAM" id="MobiDB-lite"/>
    </source>
</evidence>